<evidence type="ECO:0000256" key="2">
    <source>
        <dbReference type="ARBA" id="ARBA00023125"/>
    </source>
</evidence>
<accession>A0ABV4BQQ3</accession>
<dbReference type="InterPro" id="IPR000835">
    <property type="entry name" value="HTH_MarR-typ"/>
</dbReference>
<dbReference type="Proteomes" id="UP001564657">
    <property type="component" value="Unassembled WGS sequence"/>
</dbReference>
<evidence type="ECO:0000313" key="6">
    <source>
        <dbReference type="Proteomes" id="UP001564657"/>
    </source>
</evidence>
<dbReference type="CDD" id="cd00090">
    <property type="entry name" value="HTH_ARSR"/>
    <property type="match status" value="1"/>
</dbReference>
<organism evidence="5 6">
    <name type="scientific">Clostridium moutaii</name>
    <dbReference type="NCBI Taxonomy" id="3240932"/>
    <lineage>
        <taxon>Bacteria</taxon>
        <taxon>Bacillati</taxon>
        <taxon>Bacillota</taxon>
        <taxon>Clostridia</taxon>
        <taxon>Eubacteriales</taxon>
        <taxon>Clostridiaceae</taxon>
        <taxon>Clostridium</taxon>
    </lineage>
</organism>
<dbReference type="PANTHER" id="PTHR42756:SF1">
    <property type="entry name" value="TRANSCRIPTIONAL REPRESSOR OF EMRAB OPERON"/>
    <property type="match status" value="1"/>
</dbReference>
<evidence type="ECO:0000256" key="3">
    <source>
        <dbReference type="ARBA" id="ARBA00023163"/>
    </source>
</evidence>
<dbReference type="PROSITE" id="PS50995">
    <property type="entry name" value="HTH_MARR_2"/>
    <property type="match status" value="1"/>
</dbReference>
<keyword evidence="2" id="KW-0238">DNA-binding</keyword>
<reference evidence="5 6" key="1">
    <citation type="submission" date="2024-08" db="EMBL/GenBank/DDBJ databases">
        <title>Clostridium lapicellarii sp. nov., and Clostridium renhuaiense sp. nov., two species isolated from the mud in a fermentation cellar used for producing sauce-flavour Chinese liquors.</title>
        <authorList>
            <person name="Yang F."/>
            <person name="Wang H."/>
            <person name="Chen L.Q."/>
            <person name="Zhou N."/>
            <person name="Lu J.J."/>
            <person name="Pu X.X."/>
            <person name="Wan B."/>
            <person name="Wang L."/>
            <person name="Liu S.J."/>
        </authorList>
    </citation>
    <scope>NUCLEOTIDE SEQUENCE [LARGE SCALE GENOMIC DNA]</scope>
    <source>
        <strain evidence="5 6">MT-5</strain>
    </source>
</reference>
<dbReference type="EMBL" id="JBGEWD010000005">
    <property type="protein sequence ID" value="MEY7999850.1"/>
    <property type="molecule type" value="Genomic_DNA"/>
</dbReference>
<name>A0ABV4BQQ3_9CLOT</name>
<evidence type="ECO:0000256" key="1">
    <source>
        <dbReference type="ARBA" id="ARBA00023015"/>
    </source>
</evidence>
<sequence>MSNLNLIDIYNFENCICKNLKMTSRLITQFYDKIFHPIGLRSTQFSLLAVIMSHDNISIGELADILLMDQTTVTRNVEILRKNGYINVRIGEDDSRKRYISINKKGKEKLNEATLLWKKAQFQIKEKIGIDKFEELLKILVFINDQF</sequence>
<dbReference type="Pfam" id="PF01047">
    <property type="entry name" value="MarR"/>
    <property type="match status" value="1"/>
</dbReference>
<dbReference type="InterPro" id="IPR036388">
    <property type="entry name" value="WH-like_DNA-bd_sf"/>
</dbReference>
<keyword evidence="6" id="KW-1185">Reference proteome</keyword>
<dbReference type="RefSeq" id="WP_369703742.1">
    <property type="nucleotide sequence ID" value="NZ_JBGEWD010000005.1"/>
</dbReference>
<evidence type="ECO:0000259" key="4">
    <source>
        <dbReference type="PROSITE" id="PS50995"/>
    </source>
</evidence>
<dbReference type="InterPro" id="IPR011991">
    <property type="entry name" value="ArsR-like_HTH"/>
</dbReference>
<evidence type="ECO:0000313" key="5">
    <source>
        <dbReference type="EMBL" id="MEY7999850.1"/>
    </source>
</evidence>
<proteinExistence type="predicted"/>
<dbReference type="PANTHER" id="PTHR42756">
    <property type="entry name" value="TRANSCRIPTIONAL REGULATOR, MARR"/>
    <property type="match status" value="1"/>
</dbReference>
<feature type="domain" description="HTH marR-type" evidence="4">
    <location>
        <begin position="13"/>
        <end position="145"/>
    </location>
</feature>
<dbReference type="InterPro" id="IPR036390">
    <property type="entry name" value="WH_DNA-bd_sf"/>
</dbReference>
<dbReference type="Gene3D" id="1.10.10.10">
    <property type="entry name" value="Winged helix-like DNA-binding domain superfamily/Winged helix DNA-binding domain"/>
    <property type="match status" value="1"/>
</dbReference>
<dbReference type="SMART" id="SM00347">
    <property type="entry name" value="HTH_MARR"/>
    <property type="match status" value="1"/>
</dbReference>
<keyword evidence="3" id="KW-0804">Transcription</keyword>
<protein>
    <submittedName>
        <fullName evidence="5">MarR family winged helix-turn-helix transcriptional regulator</fullName>
    </submittedName>
</protein>
<gene>
    <name evidence="5" type="ORF">AB8U03_06525</name>
</gene>
<comment type="caution">
    <text evidence="5">The sequence shown here is derived from an EMBL/GenBank/DDBJ whole genome shotgun (WGS) entry which is preliminary data.</text>
</comment>
<keyword evidence="1" id="KW-0805">Transcription regulation</keyword>
<dbReference type="SUPFAM" id="SSF46785">
    <property type="entry name" value="Winged helix' DNA-binding domain"/>
    <property type="match status" value="1"/>
</dbReference>